<comment type="caution">
    <text evidence="4">The sequence shown here is derived from an EMBL/GenBank/DDBJ whole genome shotgun (WGS) entry which is preliminary data.</text>
</comment>
<feature type="domain" description="NACHT-NTPase sigma" evidence="3">
    <location>
        <begin position="352"/>
        <end position="391"/>
    </location>
</feature>
<dbReference type="InterPro" id="IPR031359">
    <property type="entry name" value="NACHT_N"/>
</dbReference>
<evidence type="ECO:0000313" key="4">
    <source>
        <dbReference type="EMBL" id="PNP59091.1"/>
    </source>
</evidence>
<reference evidence="4 5" key="1">
    <citation type="submission" date="2017-02" db="EMBL/GenBank/DDBJ databases">
        <title>Genomes of Trichoderma spp. with biocontrol activity.</title>
        <authorList>
            <person name="Gardiner D."/>
            <person name="Kazan K."/>
            <person name="Vos C."/>
            <person name="Harvey P."/>
        </authorList>
    </citation>
    <scope>NUCLEOTIDE SEQUENCE [LARGE SCALE GENOMIC DNA]</scope>
    <source>
        <strain evidence="4 5">Tr1</strain>
    </source>
</reference>
<evidence type="ECO:0000259" key="2">
    <source>
        <dbReference type="Pfam" id="PF17100"/>
    </source>
</evidence>
<evidence type="ECO:0000313" key="5">
    <source>
        <dbReference type="Proteomes" id="UP000236290"/>
    </source>
</evidence>
<dbReference type="Pfam" id="PF17100">
    <property type="entry name" value="NACHT_N"/>
    <property type="match status" value="1"/>
</dbReference>
<sequence>MIFKTPVSVKRFVKKLKPSNNRTRDDHTKPSRDTSPERQLQTKVVKDEIDPSTNALEPAGHIRLEVSAQSEKLKPSLWDRAYDGLKKTDGQLLIKVAIYKEIAKTTDLHDNTQDDIIITKNQINGTDPKIRLEQLNSITSSGLQQLEVGKAHYYIFGHKFIPRNQLAQATQFIKSIRNVIDEAVKVSPYASLAWAGVCVILPIFMNPSIAEEASRDGCFYVTSRMQFYVKLESLLLSSDRLQASGLIAELEDRLMELYRQIIDFQMKIVRRVYLSRLARFQEDTTRHEDWEGMVAKIRESEKMLSNDAKQVNDASMGRELEKLSSNAERFFTDIMSVLVPLLTDRRREPTFTFRNDGSGSQYNATGGTQNNTTGTGTHFTGVAFYAPVSFG</sequence>
<organism evidence="4 5">
    <name type="scientific">Trichoderma harzianum</name>
    <name type="common">Hypocrea lixii</name>
    <dbReference type="NCBI Taxonomy" id="5544"/>
    <lineage>
        <taxon>Eukaryota</taxon>
        <taxon>Fungi</taxon>
        <taxon>Dikarya</taxon>
        <taxon>Ascomycota</taxon>
        <taxon>Pezizomycotina</taxon>
        <taxon>Sordariomycetes</taxon>
        <taxon>Hypocreomycetidae</taxon>
        <taxon>Hypocreales</taxon>
        <taxon>Hypocreaceae</taxon>
        <taxon>Trichoderma</taxon>
    </lineage>
</organism>
<feature type="region of interest" description="Disordered" evidence="1">
    <location>
        <begin position="17"/>
        <end position="41"/>
    </location>
</feature>
<dbReference type="EMBL" id="MTYI01000016">
    <property type="protein sequence ID" value="PNP59091.1"/>
    <property type="molecule type" value="Genomic_DNA"/>
</dbReference>
<proteinExistence type="predicted"/>
<feature type="region of interest" description="Disordered" evidence="1">
    <location>
        <begin position="352"/>
        <end position="374"/>
    </location>
</feature>
<gene>
    <name evidence="4" type="ORF">THARTR1_01339</name>
</gene>
<protein>
    <recommendedName>
        <fullName evidence="6">NWD NACHT-NTPase N-terminal domain-containing protein</fullName>
    </recommendedName>
</protein>
<evidence type="ECO:0008006" key="6">
    <source>
        <dbReference type="Google" id="ProtNLM"/>
    </source>
</evidence>
<dbReference type="OrthoDB" id="163438at2759"/>
<accession>A0A2K0UMU0</accession>
<feature type="compositionally biased region" description="Low complexity" evidence="1">
    <location>
        <begin position="363"/>
        <end position="374"/>
    </location>
</feature>
<dbReference type="InterPro" id="IPR031353">
    <property type="entry name" value="NACHT_sigma"/>
</dbReference>
<dbReference type="Pfam" id="PF17106">
    <property type="entry name" value="NACHT_sigma"/>
    <property type="match status" value="1"/>
</dbReference>
<evidence type="ECO:0000256" key="1">
    <source>
        <dbReference type="SAM" id="MobiDB-lite"/>
    </source>
</evidence>
<name>A0A2K0UMU0_TRIHA</name>
<dbReference type="Proteomes" id="UP000236290">
    <property type="component" value="Unassembled WGS sequence"/>
</dbReference>
<dbReference type="AlphaFoldDB" id="A0A2K0UMU0"/>
<evidence type="ECO:0000259" key="3">
    <source>
        <dbReference type="Pfam" id="PF17106"/>
    </source>
</evidence>
<feature type="domain" description="NWD NACHT-NTPase N-terminal" evidence="2">
    <location>
        <begin position="76"/>
        <end position="307"/>
    </location>
</feature>
<feature type="compositionally biased region" description="Polar residues" evidence="1">
    <location>
        <begin position="352"/>
        <end position="362"/>
    </location>
</feature>
<feature type="compositionally biased region" description="Basic and acidic residues" evidence="1">
    <location>
        <begin position="22"/>
        <end position="36"/>
    </location>
</feature>